<evidence type="ECO:0000313" key="1">
    <source>
        <dbReference type="EMBL" id="KAL5110628.1"/>
    </source>
</evidence>
<dbReference type="InterPro" id="IPR036322">
    <property type="entry name" value="WD40_repeat_dom_sf"/>
</dbReference>
<evidence type="ECO:0000313" key="2">
    <source>
        <dbReference type="Proteomes" id="UP001651158"/>
    </source>
</evidence>
<sequence length="784" mass="86424">MEGVVILYDSSSGECIGRCEGHEKPPWTINFHPSVPHLLASGCLGGRVCLWSIVGKFSITSGRDRIVKPSSTYLRLGAIASLSFHPYRSILAVAWTQEIAFLDYEEGCILSVWRFACDGSGVRWVHFNPDGLILYTASSNARPFGSNRLQLSPIPIPRASSPLDGVRGISPSKILRGELVQFLLGQPAEWYEGLGICHTCSLRLCLWAAGLVVDASFPHRKSPPPEAVDRILIDVALNVPNGPSKAEEIMALRHEDPSPGVVVVIEDFPSNEWFLSKGLWNFYCSAAQPSMMCCPGHIHDLFLTHRDLVRYSLCRRCLQKFWQWANDGNRVQWFTWTQANPNPQGVQTSKIPGSEAVRSAGMCHRCCQDSDRSSKHLNVTTVAGDSSTFSLLESQLLTSVIQASVVSTAPLHFGAAATAETSGCKRKHPERHNHSIDSSMLSGVGKYSDLDHLLKRPLVKNPISDFAWSSENNQLRNGGLISCYRCGDIAKQTVPMGAMAEKELRALHSHLFFSERNTGPLPFSLQHFANTLANILQEMGEHSSAYNLCNVTHRICGWTLKFYESMNGTRVCPTAHDPNSCTFINYAVTCLRDALVIPQARIFNDSSVALSRDGQLIAAVVAPPDDHGSPDVLQMKDSIVAVYWTGPVSRRGHCILAVSMVPPAEPVCLHFSPSSSFLVVGTANSPLATTQNVPVMVQQYNAIFAKMIKYESPALAYIFAVDRKRRDSVEQSGRVKEVFRFDPPDFMKSPYGFTPMSLNTILWHCGGIAYGTTKGLIVMMEPRL</sequence>
<dbReference type="PANTHER" id="PTHR22874:SF1">
    <property type="entry name" value="ACTIVATING MOLECULE IN BECN1-REGULATED AUTOPHAGY PROTEIN 1"/>
    <property type="match status" value="1"/>
</dbReference>
<dbReference type="Gene3D" id="2.130.10.10">
    <property type="entry name" value="YVTN repeat-like/Quinoprotein amine dehydrogenase"/>
    <property type="match status" value="1"/>
</dbReference>
<gene>
    <name evidence="1" type="ORF">TcWFU_007220</name>
</gene>
<dbReference type="InterPro" id="IPR052596">
    <property type="entry name" value="AMBRA1_autophagy"/>
</dbReference>
<dbReference type="Proteomes" id="UP001651158">
    <property type="component" value="Unassembled WGS sequence"/>
</dbReference>
<dbReference type="SMART" id="SM00320">
    <property type="entry name" value="WD40"/>
    <property type="match status" value="1"/>
</dbReference>
<organism evidence="1 2">
    <name type="scientific">Taenia crassiceps</name>
    <dbReference type="NCBI Taxonomy" id="6207"/>
    <lineage>
        <taxon>Eukaryota</taxon>
        <taxon>Metazoa</taxon>
        <taxon>Spiralia</taxon>
        <taxon>Lophotrochozoa</taxon>
        <taxon>Platyhelminthes</taxon>
        <taxon>Cestoda</taxon>
        <taxon>Eucestoda</taxon>
        <taxon>Cyclophyllidea</taxon>
        <taxon>Taeniidae</taxon>
        <taxon>Taenia</taxon>
    </lineage>
</organism>
<reference evidence="1 2" key="1">
    <citation type="journal article" date="2022" name="Front. Cell. Infect. Microbiol.">
        <title>The Genomes of Two Strains of Taenia crassiceps the Animal Model for the Study of Human Cysticercosis.</title>
        <authorList>
            <person name="Bobes R.J."/>
            <person name="Estrada K."/>
            <person name="Rios-Valencia D.G."/>
            <person name="Calderon-Gallegos A."/>
            <person name="de la Torre P."/>
            <person name="Carrero J.C."/>
            <person name="Sanchez-Flores A."/>
            <person name="Laclette J.P."/>
        </authorList>
    </citation>
    <scope>NUCLEOTIDE SEQUENCE [LARGE SCALE GENOMIC DNA]</scope>
    <source>
        <strain evidence="1">WFUcys</strain>
    </source>
</reference>
<proteinExistence type="predicted"/>
<dbReference type="InterPro" id="IPR001680">
    <property type="entry name" value="WD40_rpt"/>
</dbReference>
<dbReference type="InterPro" id="IPR015943">
    <property type="entry name" value="WD40/YVTN_repeat-like_dom_sf"/>
</dbReference>
<name>A0ABR4QLC1_9CEST</name>
<protein>
    <submittedName>
        <fullName evidence="1">Activating molecule in BECN1-regulated autophagy protein 1</fullName>
    </submittedName>
</protein>
<keyword evidence="2" id="KW-1185">Reference proteome</keyword>
<accession>A0ABR4QLC1</accession>
<dbReference type="Pfam" id="PF00400">
    <property type="entry name" value="WD40"/>
    <property type="match status" value="1"/>
</dbReference>
<dbReference type="SUPFAM" id="SSF50978">
    <property type="entry name" value="WD40 repeat-like"/>
    <property type="match status" value="1"/>
</dbReference>
<dbReference type="PANTHER" id="PTHR22874">
    <property type="entry name" value="ACTIVATING MOLECULE IN BECN1-REGULATED AUTOPHAGY PROTEIN 1"/>
    <property type="match status" value="1"/>
</dbReference>
<dbReference type="EMBL" id="JAKROA010000002">
    <property type="protein sequence ID" value="KAL5110628.1"/>
    <property type="molecule type" value="Genomic_DNA"/>
</dbReference>
<comment type="caution">
    <text evidence="1">The sequence shown here is derived from an EMBL/GenBank/DDBJ whole genome shotgun (WGS) entry which is preliminary data.</text>
</comment>